<proteinExistence type="predicted"/>
<protein>
    <submittedName>
        <fullName evidence="2">Uncharacterized protein</fullName>
    </submittedName>
</protein>
<feature type="region of interest" description="Disordered" evidence="1">
    <location>
        <begin position="1"/>
        <end position="36"/>
    </location>
</feature>
<accession>A0A4Y7QKT9</accession>
<organism evidence="2 3">
    <name type="scientific">Rickenella mellea</name>
    <dbReference type="NCBI Taxonomy" id="50990"/>
    <lineage>
        <taxon>Eukaryota</taxon>
        <taxon>Fungi</taxon>
        <taxon>Dikarya</taxon>
        <taxon>Basidiomycota</taxon>
        <taxon>Agaricomycotina</taxon>
        <taxon>Agaricomycetes</taxon>
        <taxon>Hymenochaetales</taxon>
        <taxon>Rickenellaceae</taxon>
        <taxon>Rickenella</taxon>
    </lineage>
</organism>
<sequence>SVAAGSSGLRSVSRLDSKSDSSIVRTELELNSGSTRELTRRFPCTMAAELTSAGPTKDYLSMFGQMAWDANTSPLVPGNDPVQ</sequence>
<dbReference type="Proteomes" id="UP000294933">
    <property type="component" value="Unassembled WGS sequence"/>
</dbReference>
<dbReference type="EMBL" id="ML170158">
    <property type="protein sequence ID" value="TDL27878.1"/>
    <property type="molecule type" value="Genomic_DNA"/>
</dbReference>
<gene>
    <name evidence="2" type="ORF">BD410DRAFT_781791</name>
</gene>
<name>A0A4Y7QKT9_9AGAM</name>
<evidence type="ECO:0000256" key="1">
    <source>
        <dbReference type="SAM" id="MobiDB-lite"/>
    </source>
</evidence>
<keyword evidence="3" id="KW-1185">Reference proteome</keyword>
<feature type="non-terminal residue" evidence="2">
    <location>
        <position position="1"/>
    </location>
</feature>
<evidence type="ECO:0000313" key="2">
    <source>
        <dbReference type="EMBL" id="TDL27878.1"/>
    </source>
</evidence>
<dbReference type="AlphaFoldDB" id="A0A4Y7QKT9"/>
<evidence type="ECO:0000313" key="3">
    <source>
        <dbReference type="Proteomes" id="UP000294933"/>
    </source>
</evidence>
<reference evidence="2 3" key="1">
    <citation type="submission" date="2018-06" db="EMBL/GenBank/DDBJ databases">
        <title>A transcriptomic atlas of mushroom development highlights an independent origin of complex multicellularity.</title>
        <authorList>
            <consortium name="DOE Joint Genome Institute"/>
            <person name="Krizsan K."/>
            <person name="Almasi E."/>
            <person name="Merenyi Z."/>
            <person name="Sahu N."/>
            <person name="Viragh M."/>
            <person name="Koszo T."/>
            <person name="Mondo S."/>
            <person name="Kiss B."/>
            <person name="Balint B."/>
            <person name="Kues U."/>
            <person name="Barry K."/>
            <person name="Hegedus J.C."/>
            <person name="Henrissat B."/>
            <person name="Johnson J."/>
            <person name="Lipzen A."/>
            <person name="Ohm R."/>
            <person name="Nagy I."/>
            <person name="Pangilinan J."/>
            <person name="Yan J."/>
            <person name="Xiong Y."/>
            <person name="Grigoriev I.V."/>
            <person name="Hibbett D.S."/>
            <person name="Nagy L.G."/>
        </authorList>
    </citation>
    <scope>NUCLEOTIDE SEQUENCE [LARGE SCALE GENOMIC DNA]</scope>
    <source>
        <strain evidence="2 3">SZMC22713</strain>
    </source>
</reference>
<dbReference type="VEuPathDB" id="FungiDB:BD410DRAFT_781791"/>